<evidence type="ECO:0000256" key="5">
    <source>
        <dbReference type="ARBA" id="ARBA00022597"/>
    </source>
</evidence>
<keyword evidence="13" id="KW-0998">Cell outer membrane</keyword>
<dbReference type="GO" id="GO:0046930">
    <property type="term" value="C:pore complex"/>
    <property type="evidence" value="ECO:0007669"/>
    <property type="project" value="UniProtKB-KW"/>
</dbReference>
<evidence type="ECO:0000256" key="13">
    <source>
        <dbReference type="ARBA" id="ARBA00023237"/>
    </source>
</evidence>
<evidence type="ECO:0000256" key="11">
    <source>
        <dbReference type="ARBA" id="ARBA00023136"/>
    </source>
</evidence>
<dbReference type="OrthoDB" id="9808948at2"/>
<dbReference type="Pfam" id="PF02563">
    <property type="entry name" value="Poly_export"/>
    <property type="match status" value="1"/>
</dbReference>
<keyword evidence="16" id="KW-1133">Transmembrane helix</keyword>
<evidence type="ECO:0000256" key="17">
    <source>
        <dbReference type="SAM" id="SignalP"/>
    </source>
</evidence>
<reference evidence="21 22" key="1">
    <citation type="journal article" date="2013" name="J. Microbiol.">
        <title>Mucilaginibacter ginsenosidivorax sp. nov., with ginsenoside converting activity isolated from sediment.</title>
        <authorList>
            <person name="Kim J.K."/>
            <person name="Choi T.E."/>
            <person name="Liu Q.M."/>
            <person name="Park H.Y."/>
            <person name="Yi T.H."/>
            <person name="Yoon M.H."/>
            <person name="Kim S.C."/>
            <person name="Im W.T."/>
        </authorList>
    </citation>
    <scope>NUCLEOTIDE SEQUENCE [LARGE SCALE GENOMIC DNA]</scope>
    <source>
        <strain evidence="21 22">KHI28</strain>
    </source>
</reference>
<keyword evidence="11 16" id="KW-0472">Membrane</keyword>
<dbReference type="Proteomes" id="UP000321362">
    <property type="component" value="Chromosome"/>
</dbReference>
<evidence type="ECO:0000313" key="21">
    <source>
        <dbReference type="EMBL" id="QEC74786.1"/>
    </source>
</evidence>
<comment type="similarity">
    <text evidence="2">Belongs to the BexD/CtrA/VexA family.</text>
</comment>
<evidence type="ECO:0000259" key="19">
    <source>
        <dbReference type="Pfam" id="PF10531"/>
    </source>
</evidence>
<evidence type="ECO:0000256" key="1">
    <source>
        <dbReference type="ARBA" id="ARBA00004571"/>
    </source>
</evidence>
<evidence type="ECO:0000256" key="10">
    <source>
        <dbReference type="ARBA" id="ARBA00023114"/>
    </source>
</evidence>
<evidence type="ECO:0000313" key="22">
    <source>
        <dbReference type="Proteomes" id="UP000321362"/>
    </source>
</evidence>
<evidence type="ECO:0000259" key="18">
    <source>
        <dbReference type="Pfam" id="PF02563"/>
    </source>
</evidence>
<gene>
    <name evidence="21" type="ORF">FSB76_02065</name>
</gene>
<feature type="domain" description="SLBB" evidence="20">
    <location>
        <begin position="238"/>
        <end position="315"/>
    </location>
</feature>
<dbReference type="PANTHER" id="PTHR33619:SF3">
    <property type="entry name" value="POLYSACCHARIDE EXPORT PROTEIN GFCE-RELATED"/>
    <property type="match status" value="1"/>
</dbReference>
<organism evidence="21 22">
    <name type="scientific">Mucilaginibacter ginsenosidivorax</name>
    <dbReference type="NCBI Taxonomy" id="862126"/>
    <lineage>
        <taxon>Bacteria</taxon>
        <taxon>Pseudomonadati</taxon>
        <taxon>Bacteroidota</taxon>
        <taxon>Sphingobacteriia</taxon>
        <taxon>Sphingobacteriales</taxon>
        <taxon>Sphingobacteriaceae</taxon>
        <taxon>Mucilaginibacter</taxon>
    </lineage>
</organism>
<feature type="compositionally biased region" description="Polar residues" evidence="15">
    <location>
        <begin position="87"/>
        <end position="119"/>
    </location>
</feature>
<evidence type="ECO:0000256" key="14">
    <source>
        <dbReference type="ARBA" id="ARBA00023288"/>
    </source>
</evidence>
<keyword evidence="14" id="KW-0449">Lipoprotein</keyword>
<evidence type="ECO:0000256" key="16">
    <source>
        <dbReference type="SAM" id="Phobius"/>
    </source>
</evidence>
<keyword evidence="9" id="KW-0406">Ion transport</keyword>
<feature type="region of interest" description="Disordered" evidence="15">
    <location>
        <begin position="87"/>
        <end position="120"/>
    </location>
</feature>
<feature type="domain" description="Soluble ligand binding" evidence="19">
    <location>
        <begin position="592"/>
        <end position="628"/>
    </location>
</feature>
<keyword evidence="6 16" id="KW-0812">Transmembrane</keyword>
<dbReference type="InterPro" id="IPR054765">
    <property type="entry name" value="SLBB_dom"/>
</dbReference>
<dbReference type="InterPro" id="IPR049712">
    <property type="entry name" value="Poly_export"/>
</dbReference>
<dbReference type="EMBL" id="CP042437">
    <property type="protein sequence ID" value="QEC74786.1"/>
    <property type="molecule type" value="Genomic_DNA"/>
</dbReference>
<proteinExistence type="inferred from homology"/>
<keyword evidence="12" id="KW-0564">Palmitate</keyword>
<evidence type="ECO:0000256" key="3">
    <source>
        <dbReference type="ARBA" id="ARBA00022448"/>
    </source>
</evidence>
<keyword evidence="4" id="KW-1134">Transmembrane beta strand</keyword>
<dbReference type="GO" id="GO:0015288">
    <property type="term" value="F:porin activity"/>
    <property type="evidence" value="ECO:0007669"/>
    <property type="project" value="UniProtKB-KW"/>
</dbReference>
<dbReference type="AlphaFoldDB" id="A0A5B8VVI4"/>
<evidence type="ECO:0000256" key="8">
    <source>
        <dbReference type="ARBA" id="ARBA00023047"/>
    </source>
</evidence>
<dbReference type="Pfam" id="PF22461">
    <property type="entry name" value="SLBB_2"/>
    <property type="match status" value="1"/>
</dbReference>
<name>A0A5B8VVI4_9SPHI</name>
<dbReference type="KEGG" id="mgk:FSB76_02065"/>
<evidence type="ECO:0000256" key="4">
    <source>
        <dbReference type="ARBA" id="ARBA00022452"/>
    </source>
</evidence>
<feature type="domain" description="Soluble ligand binding" evidence="19">
    <location>
        <begin position="405"/>
        <end position="459"/>
    </location>
</feature>
<evidence type="ECO:0000256" key="9">
    <source>
        <dbReference type="ARBA" id="ARBA00023065"/>
    </source>
</evidence>
<keyword evidence="10" id="KW-0626">Porin</keyword>
<dbReference type="RefSeq" id="WP_147051945.1">
    <property type="nucleotide sequence ID" value="NZ_CP042437.1"/>
</dbReference>
<comment type="subcellular location">
    <subcellularLocation>
        <location evidence="1">Cell outer membrane</location>
        <topology evidence="1">Multi-pass membrane protein</topology>
    </subcellularLocation>
</comment>
<dbReference type="InterPro" id="IPR003715">
    <property type="entry name" value="Poly_export_N"/>
</dbReference>
<feature type="signal peptide" evidence="17">
    <location>
        <begin position="1"/>
        <end position="25"/>
    </location>
</feature>
<evidence type="ECO:0000256" key="6">
    <source>
        <dbReference type="ARBA" id="ARBA00022692"/>
    </source>
</evidence>
<evidence type="ECO:0000256" key="15">
    <source>
        <dbReference type="SAM" id="MobiDB-lite"/>
    </source>
</evidence>
<feature type="transmembrane region" description="Helical" evidence="16">
    <location>
        <begin position="804"/>
        <end position="824"/>
    </location>
</feature>
<dbReference type="Pfam" id="PF10531">
    <property type="entry name" value="SLBB"/>
    <property type="match status" value="4"/>
</dbReference>
<dbReference type="GO" id="GO:0006811">
    <property type="term" value="P:monoatomic ion transport"/>
    <property type="evidence" value="ECO:0007669"/>
    <property type="project" value="UniProtKB-KW"/>
</dbReference>
<feature type="chain" id="PRO_5022733942" evidence="17">
    <location>
        <begin position="26"/>
        <end position="826"/>
    </location>
</feature>
<keyword evidence="22" id="KW-1185">Reference proteome</keyword>
<keyword evidence="5" id="KW-0762">Sugar transport</keyword>
<evidence type="ECO:0000256" key="2">
    <source>
        <dbReference type="ARBA" id="ARBA00009450"/>
    </source>
</evidence>
<keyword evidence="7 17" id="KW-0732">Signal</keyword>
<evidence type="ECO:0000256" key="7">
    <source>
        <dbReference type="ARBA" id="ARBA00022729"/>
    </source>
</evidence>
<feature type="domain" description="Soluble ligand binding" evidence="19">
    <location>
        <begin position="494"/>
        <end position="540"/>
    </location>
</feature>
<dbReference type="Gene3D" id="3.30.1950.10">
    <property type="entry name" value="wza like domain"/>
    <property type="match status" value="1"/>
</dbReference>
<dbReference type="GO" id="GO:0009279">
    <property type="term" value="C:cell outer membrane"/>
    <property type="evidence" value="ECO:0007669"/>
    <property type="project" value="UniProtKB-SubCell"/>
</dbReference>
<dbReference type="InterPro" id="IPR019554">
    <property type="entry name" value="Soluble_ligand-bd"/>
</dbReference>
<feature type="domain" description="Soluble ligand binding" evidence="19">
    <location>
        <begin position="322"/>
        <end position="366"/>
    </location>
</feature>
<accession>A0A5B8VVI4</accession>
<keyword evidence="8" id="KW-0625">Polysaccharide transport</keyword>
<evidence type="ECO:0000256" key="12">
    <source>
        <dbReference type="ARBA" id="ARBA00023139"/>
    </source>
</evidence>
<feature type="domain" description="Polysaccharide export protein N-terminal" evidence="18">
    <location>
        <begin position="154"/>
        <end position="229"/>
    </location>
</feature>
<dbReference type="PANTHER" id="PTHR33619">
    <property type="entry name" value="POLYSACCHARIDE EXPORT PROTEIN GFCE-RELATED"/>
    <property type="match status" value="1"/>
</dbReference>
<evidence type="ECO:0000259" key="20">
    <source>
        <dbReference type="Pfam" id="PF22461"/>
    </source>
</evidence>
<protein>
    <submittedName>
        <fullName evidence="21">Capsule biosynthesis protein</fullName>
    </submittedName>
</protein>
<keyword evidence="3" id="KW-0813">Transport</keyword>
<sequence>MNKFRLRLFLIGFTIFCCSAKFVSAQTNLQNISSINVDDVSDQQLTQVLQQAQNAGLSDADLIQQAQNRGMSAGQAQKLQSRIKNIRSKSGVSQSNTADTTAAQGTRQLNYQPDNSDTSSVHKDIFEGLKPKIFGADIFKNKNNSFEPNLKLATPVNYIVGPNDQLNINVYGSSLVNWKLEVSPEGNINIPGVGVLNVGGKTIEQATLAIKSRLAANNYAVGRGTSVQVTLGNIRSIKVIIIGQVAKPGTYTLSSLATVFNALYMAGGPTDNGTLRQIEIIRNNRIIRHLDVYDFLVKGDQKNNIALQDQDIVRVPTYRTRVELTGQVKIPALFEVLPGESLDDIINYAGGFTDSAYTARIKVSQISDQQRKITDVVEADYKNYIPLRGDKYTIESVINRFENRVAIYGAVFKPGEYELQNGLTLNQLIEKAAGLKEDAFTDRGTITRLKPDNSTEMIGFNVKDVINKTVTIPLQREDVINISSIFDLRDKYIVIINGSVRRPGKFAFSENMKVEDLILKAGGFAEGASTRRIEVARRISDADPSSKSSAVAQVFSVNIDGPLKPNDANFVLNPFDIVSIYSLPGYEKQKTVKVEGEVLYPGSYTIKSKNEKVSDLIARAGGLTASADVEGGSLKRENIAILGIDKNKADTAALTLERAAMANRLKRTYKDSTTNADAQQRNNYVGIDLGTILKTPGSKGDLLLEDGDILRVPKQQQVVRVNGQVLYPSAVVYDSSKSFNDFVSNAGGYSPEALRRGAYIVYPNGTVKGTTKFLFFNNHPSVKPGSEIYVPKKPASKGNSLQTILGLTTGLASIGAIILGILTLSK</sequence>
<dbReference type="Gene3D" id="3.10.560.10">
    <property type="entry name" value="Outer membrane lipoprotein wza domain like"/>
    <property type="match status" value="6"/>
</dbReference>
<dbReference type="GO" id="GO:0015159">
    <property type="term" value="F:polysaccharide transmembrane transporter activity"/>
    <property type="evidence" value="ECO:0007669"/>
    <property type="project" value="InterPro"/>
</dbReference>